<keyword evidence="1" id="KW-0472">Membrane</keyword>
<feature type="transmembrane region" description="Helical" evidence="1">
    <location>
        <begin position="33"/>
        <end position="52"/>
    </location>
</feature>
<reference evidence="3" key="1">
    <citation type="journal article" date="2019" name="Int. J. Syst. Evol. Microbiol.">
        <title>The Global Catalogue of Microorganisms (GCM) 10K type strain sequencing project: providing services to taxonomists for standard genome sequencing and annotation.</title>
        <authorList>
            <consortium name="The Broad Institute Genomics Platform"/>
            <consortium name="The Broad Institute Genome Sequencing Center for Infectious Disease"/>
            <person name="Wu L."/>
            <person name="Ma J."/>
        </authorList>
    </citation>
    <scope>NUCLEOTIDE SEQUENCE [LARGE SCALE GENOMIC DNA]</scope>
    <source>
        <strain evidence="3">JCM 13501</strain>
    </source>
</reference>
<evidence type="ECO:0000313" key="2">
    <source>
        <dbReference type="EMBL" id="GGM26327.1"/>
    </source>
</evidence>
<dbReference type="Proteomes" id="UP000616499">
    <property type="component" value="Unassembled WGS sequence"/>
</dbReference>
<proteinExistence type="predicted"/>
<keyword evidence="1" id="KW-1133">Transmembrane helix</keyword>
<sequence length="71" mass="7848">MTYLQENIKLGLASVLAFILAIVPLVIGYQVSQFAWGLCFSGAVVLTIKLFYECGKYNGSFEKRGATHTTR</sequence>
<evidence type="ECO:0000256" key="1">
    <source>
        <dbReference type="SAM" id="Phobius"/>
    </source>
</evidence>
<dbReference type="EMBL" id="BMNW01000011">
    <property type="protein sequence ID" value="GGM26327.1"/>
    <property type="molecule type" value="Genomic_DNA"/>
</dbReference>
<organism evidence="2 3">
    <name type="scientific">Pseudomonas asuensis</name>
    <dbReference type="NCBI Taxonomy" id="1825787"/>
    <lineage>
        <taxon>Bacteria</taxon>
        <taxon>Pseudomonadati</taxon>
        <taxon>Pseudomonadota</taxon>
        <taxon>Gammaproteobacteria</taxon>
        <taxon>Pseudomonadales</taxon>
        <taxon>Pseudomonadaceae</taxon>
        <taxon>Pseudomonas</taxon>
    </lineage>
</organism>
<dbReference type="RefSeq" id="WP_188868013.1">
    <property type="nucleotide sequence ID" value="NZ_BMNW01000011.1"/>
</dbReference>
<accession>A0ABQ2H2M2</accession>
<protein>
    <submittedName>
        <fullName evidence="2">Uncharacterized protein</fullName>
    </submittedName>
</protein>
<name>A0ABQ2H2M2_9PSED</name>
<feature type="transmembrane region" description="Helical" evidence="1">
    <location>
        <begin position="7"/>
        <end position="27"/>
    </location>
</feature>
<keyword evidence="1" id="KW-0812">Transmembrane</keyword>
<evidence type="ECO:0000313" key="3">
    <source>
        <dbReference type="Proteomes" id="UP000616499"/>
    </source>
</evidence>
<gene>
    <name evidence="2" type="ORF">GCM10009425_41250</name>
</gene>
<keyword evidence="3" id="KW-1185">Reference proteome</keyword>
<comment type="caution">
    <text evidence="2">The sequence shown here is derived from an EMBL/GenBank/DDBJ whole genome shotgun (WGS) entry which is preliminary data.</text>
</comment>